<dbReference type="AlphaFoldDB" id="A0A178I4G1"/>
<evidence type="ECO:0000313" key="2">
    <source>
        <dbReference type="Proteomes" id="UP000078389"/>
    </source>
</evidence>
<name>A0A178I4G1_9HYPH</name>
<keyword evidence="2" id="KW-1185">Reference proteome</keyword>
<comment type="caution">
    <text evidence="1">The sequence shown here is derived from an EMBL/GenBank/DDBJ whole genome shotgun (WGS) entry which is preliminary data.</text>
</comment>
<dbReference type="EMBL" id="LVVY01000012">
    <property type="protein sequence ID" value="OAM83492.1"/>
    <property type="molecule type" value="Genomic_DNA"/>
</dbReference>
<sequence length="185" mass="20023">MSMGMLLGRHVAEAGNAMAIDHDTPAWLSAFAQTSMSDTFSLGVSYDVYSSLMGAVSKGLRDFSEELKTACGVAGTVPDKFDEIVTKARDAIGSAVLDRAGTEHAQPLRRVLGVLPVDEMAELAETLINLQSLKEKVTKPSETVGGPIDVAVITKGEGMVWLKRKHFFDPGLNSRYMLRQSSLYK</sequence>
<reference evidence="1 2" key="1">
    <citation type="submission" date="2016-03" db="EMBL/GenBank/DDBJ databases">
        <title>Genome sequencing of Devosia sp. S37.</title>
        <authorList>
            <person name="Mohd Nor M."/>
        </authorList>
    </citation>
    <scope>NUCLEOTIDE SEQUENCE [LARGE SCALE GENOMIC DNA]</scope>
    <source>
        <strain evidence="1 2">S37</strain>
    </source>
</reference>
<evidence type="ECO:0000313" key="1">
    <source>
        <dbReference type="EMBL" id="OAM83492.1"/>
    </source>
</evidence>
<gene>
    <name evidence="1" type="ORF">A3840_01025</name>
</gene>
<organism evidence="1 2">
    <name type="scientific">Devosia elaeis</name>
    <dbReference type="NCBI Taxonomy" id="1770058"/>
    <lineage>
        <taxon>Bacteria</taxon>
        <taxon>Pseudomonadati</taxon>
        <taxon>Pseudomonadota</taxon>
        <taxon>Alphaproteobacteria</taxon>
        <taxon>Hyphomicrobiales</taxon>
        <taxon>Devosiaceae</taxon>
        <taxon>Devosia</taxon>
    </lineage>
</organism>
<protein>
    <submittedName>
        <fullName evidence="1">Uncharacterized protein</fullName>
    </submittedName>
</protein>
<accession>A0A178I4G1</accession>
<proteinExistence type="predicted"/>
<dbReference type="Proteomes" id="UP000078389">
    <property type="component" value="Unassembled WGS sequence"/>
</dbReference>